<proteinExistence type="predicted"/>
<dbReference type="Pfam" id="PF13041">
    <property type="entry name" value="PPR_2"/>
    <property type="match status" value="1"/>
</dbReference>
<organism evidence="4">
    <name type="scientific">Selaginella moellendorffii</name>
    <name type="common">Spikemoss</name>
    <dbReference type="NCBI Taxonomy" id="88036"/>
    <lineage>
        <taxon>Eukaryota</taxon>
        <taxon>Viridiplantae</taxon>
        <taxon>Streptophyta</taxon>
        <taxon>Embryophyta</taxon>
        <taxon>Tracheophyta</taxon>
        <taxon>Lycopodiopsida</taxon>
        <taxon>Selaginellales</taxon>
        <taxon>Selaginellaceae</taxon>
        <taxon>Selaginella</taxon>
    </lineage>
</organism>
<dbReference type="Proteomes" id="UP000001514">
    <property type="component" value="Unassembled WGS sequence"/>
</dbReference>
<dbReference type="InParanoid" id="D8TBE9"/>
<evidence type="ECO:0000256" key="1">
    <source>
        <dbReference type="ARBA" id="ARBA00022737"/>
    </source>
</evidence>
<dbReference type="GO" id="GO:0009451">
    <property type="term" value="P:RNA modification"/>
    <property type="evidence" value="ECO:0007669"/>
    <property type="project" value="InterPro"/>
</dbReference>
<dbReference type="eggNOG" id="KOG4197">
    <property type="taxonomic scope" value="Eukaryota"/>
</dbReference>
<dbReference type="Pfam" id="PF01535">
    <property type="entry name" value="PPR"/>
    <property type="match status" value="6"/>
</dbReference>
<keyword evidence="4" id="KW-1185">Reference proteome</keyword>
<dbReference type="InterPro" id="IPR011990">
    <property type="entry name" value="TPR-like_helical_dom_sf"/>
</dbReference>
<dbReference type="InterPro" id="IPR046960">
    <property type="entry name" value="PPR_At4g14850-like_plant"/>
</dbReference>
<protein>
    <recommendedName>
        <fullName evidence="5">Pentacotripeptide-repeat region of PRORP domain-containing protein</fullName>
    </recommendedName>
</protein>
<dbReference type="NCBIfam" id="TIGR00756">
    <property type="entry name" value="PPR"/>
    <property type="match status" value="4"/>
</dbReference>
<gene>
    <name evidence="3" type="ORF">SELMODRAFT_136241</name>
</gene>
<feature type="repeat" description="PPR" evidence="2">
    <location>
        <begin position="391"/>
        <end position="425"/>
    </location>
</feature>
<sequence>MPFSVPGAPGGKDLKCGAAVFDQPALPLIREPRPRIRELHDAVRINLLPGARAEFSAYSWFLQECGRLNALAAGKLVHAHIRSMRLEHDRFLGNLVVDMYGRCGRLDEAAAAFQEIHEKNVFSWNIWIGANAMNGQSMAALELLKKMELHGIKATRVTFLNALSACAAPELLAQARSIVEKITAAGMDRDVLVATAVVSAYARCGAMASAREVFDAMPARNIVSWNAMIEAYAQHGRGADAIAARQVFDSIAPRTAISCSVMITTLAQNGFYREALELYREMQEEGLESNNMTFLSLLEASAHLTALGQGRRIHASIIDYGLARDLLIQTALVYMYGKCASLDEAREVFESMERKNVVAWTSIIAAYSQHGHCEESLELFRRMALDGVMPNEVTYGTLLSTCSHAGLVDEAYDNFVEMKNPRLTHYRCMVDALGRAGKLDEAEDLLNNMPFEPDSVAWVLFLGACKTHGSIERGSRAAESIREVAPESVSAGPFVMVSNMYGFSRVCVAG</sequence>
<evidence type="ECO:0000313" key="4">
    <source>
        <dbReference type="Proteomes" id="UP000001514"/>
    </source>
</evidence>
<reference evidence="3 4" key="1">
    <citation type="journal article" date="2011" name="Science">
        <title>The Selaginella genome identifies genetic changes associated with the evolution of vascular plants.</title>
        <authorList>
            <person name="Banks J.A."/>
            <person name="Nishiyama T."/>
            <person name="Hasebe M."/>
            <person name="Bowman J.L."/>
            <person name="Gribskov M."/>
            <person name="dePamphilis C."/>
            <person name="Albert V.A."/>
            <person name="Aono N."/>
            <person name="Aoyama T."/>
            <person name="Ambrose B.A."/>
            <person name="Ashton N.W."/>
            <person name="Axtell M.J."/>
            <person name="Barker E."/>
            <person name="Barker M.S."/>
            <person name="Bennetzen J.L."/>
            <person name="Bonawitz N.D."/>
            <person name="Chapple C."/>
            <person name="Cheng C."/>
            <person name="Correa L.G."/>
            <person name="Dacre M."/>
            <person name="DeBarry J."/>
            <person name="Dreyer I."/>
            <person name="Elias M."/>
            <person name="Engstrom E.M."/>
            <person name="Estelle M."/>
            <person name="Feng L."/>
            <person name="Finet C."/>
            <person name="Floyd S.K."/>
            <person name="Frommer W.B."/>
            <person name="Fujita T."/>
            <person name="Gramzow L."/>
            <person name="Gutensohn M."/>
            <person name="Harholt J."/>
            <person name="Hattori M."/>
            <person name="Heyl A."/>
            <person name="Hirai T."/>
            <person name="Hiwatashi Y."/>
            <person name="Ishikawa M."/>
            <person name="Iwata M."/>
            <person name="Karol K.G."/>
            <person name="Koehler B."/>
            <person name="Kolukisaoglu U."/>
            <person name="Kubo M."/>
            <person name="Kurata T."/>
            <person name="Lalonde S."/>
            <person name="Li K."/>
            <person name="Li Y."/>
            <person name="Litt A."/>
            <person name="Lyons E."/>
            <person name="Manning G."/>
            <person name="Maruyama T."/>
            <person name="Michael T.P."/>
            <person name="Mikami K."/>
            <person name="Miyazaki S."/>
            <person name="Morinaga S."/>
            <person name="Murata T."/>
            <person name="Mueller-Roeber B."/>
            <person name="Nelson D.R."/>
            <person name="Obara M."/>
            <person name="Oguri Y."/>
            <person name="Olmstead R.G."/>
            <person name="Onodera N."/>
            <person name="Petersen B.L."/>
            <person name="Pils B."/>
            <person name="Prigge M."/>
            <person name="Rensing S.A."/>
            <person name="Riano-Pachon D.M."/>
            <person name="Roberts A.W."/>
            <person name="Sato Y."/>
            <person name="Scheller H.V."/>
            <person name="Schulz B."/>
            <person name="Schulz C."/>
            <person name="Shakirov E.V."/>
            <person name="Shibagaki N."/>
            <person name="Shinohara N."/>
            <person name="Shippen D.E."/>
            <person name="Soerensen I."/>
            <person name="Sotooka R."/>
            <person name="Sugimoto N."/>
            <person name="Sugita M."/>
            <person name="Sumikawa N."/>
            <person name="Tanurdzic M."/>
            <person name="Theissen G."/>
            <person name="Ulvskov P."/>
            <person name="Wakazuki S."/>
            <person name="Weng J.K."/>
            <person name="Willats W.W."/>
            <person name="Wipf D."/>
            <person name="Wolf P.G."/>
            <person name="Yang L."/>
            <person name="Zimmer A.D."/>
            <person name="Zhu Q."/>
            <person name="Mitros T."/>
            <person name="Hellsten U."/>
            <person name="Loque D."/>
            <person name="Otillar R."/>
            <person name="Salamov A."/>
            <person name="Schmutz J."/>
            <person name="Shapiro H."/>
            <person name="Lindquist E."/>
            <person name="Lucas S."/>
            <person name="Rokhsar D."/>
            <person name="Grigoriev I.V."/>
        </authorList>
    </citation>
    <scope>NUCLEOTIDE SEQUENCE [LARGE SCALE GENOMIC DNA]</scope>
</reference>
<evidence type="ECO:0008006" key="5">
    <source>
        <dbReference type="Google" id="ProtNLM"/>
    </source>
</evidence>
<dbReference type="HOGENOM" id="CLU_002706_0_6_1"/>
<feature type="repeat" description="PPR" evidence="2">
    <location>
        <begin position="190"/>
        <end position="224"/>
    </location>
</feature>
<dbReference type="PROSITE" id="PS51375">
    <property type="entry name" value="PPR"/>
    <property type="match status" value="5"/>
</dbReference>
<dbReference type="AlphaFoldDB" id="D8TBE9"/>
<name>D8TBE9_SELML</name>
<dbReference type="Gene3D" id="1.25.40.10">
    <property type="entry name" value="Tetratricopeptide repeat domain"/>
    <property type="match status" value="5"/>
</dbReference>
<dbReference type="EMBL" id="GL377709">
    <property type="protein sequence ID" value="EFJ06002.1"/>
    <property type="molecule type" value="Genomic_DNA"/>
</dbReference>
<dbReference type="Gramene" id="EFJ06002">
    <property type="protein sequence ID" value="EFJ06002"/>
    <property type="gene ID" value="SELMODRAFT_136241"/>
</dbReference>
<dbReference type="OMA" id="WIGANAM"/>
<evidence type="ECO:0000313" key="3">
    <source>
        <dbReference type="EMBL" id="EFJ06002.1"/>
    </source>
</evidence>
<dbReference type="GO" id="GO:0048731">
    <property type="term" value="P:system development"/>
    <property type="evidence" value="ECO:0007669"/>
    <property type="project" value="UniProtKB-ARBA"/>
</dbReference>
<dbReference type="InterPro" id="IPR002885">
    <property type="entry name" value="PPR_rpt"/>
</dbReference>
<accession>D8TBE9</accession>
<dbReference type="PANTHER" id="PTHR47926:SF533">
    <property type="entry name" value="DYW DOMAIN-CONTAINING PROTEIN"/>
    <property type="match status" value="1"/>
</dbReference>
<dbReference type="SUPFAM" id="SSF48452">
    <property type="entry name" value="TPR-like"/>
    <property type="match status" value="1"/>
</dbReference>
<feature type="repeat" description="PPR" evidence="2">
    <location>
        <begin position="255"/>
        <end position="289"/>
    </location>
</feature>
<evidence type="ECO:0000256" key="2">
    <source>
        <dbReference type="PROSITE-ProRule" id="PRU00708"/>
    </source>
</evidence>
<dbReference type="GO" id="GO:0003723">
    <property type="term" value="F:RNA binding"/>
    <property type="evidence" value="ECO:0007669"/>
    <property type="project" value="InterPro"/>
</dbReference>
<dbReference type="KEGG" id="smo:SELMODRAFT_136241"/>
<feature type="repeat" description="PPR" evidence="2">
    <location>
        <begin position="356"/>
        <end position="390"/>
    </location>
</feature>
<keyword evidence="1" id="KW-0677">Repeat</keyword>
<dbReference type="PANTHER" id="PTHR47926">
    <property type="entry name" value="PENTATRICOPEPTIDE REPEAT-CONTAINING PROTEIN"/>
    <property type="match status" value="1"/>
</dbReference>
<dbReference type="FunCoup" id="D8TBE9">
    <property type="interactions" value="748"/>
</dbReference>
<feature type="repeat" description="PPR" evidence="2">
    <location>
        <begin position="120"/>
        <end position="154"/>
    </location>
</feature>
<dbReference type="FunFam" id="1.25.40.10:FF:000158">
    <property type="entry name" value="pentatricopeptide repeat-containing protein At2g33680"/>
    <property type="match status" value="1"/>
</dbReference>
<dbReference type="STRING" id="88036.D8TBE9"/>